<dbReference type="InterPro" id="IPR022907">
    <property type="entry name" value="VapC_family"/>
</dbReference>
<dbReference type="EC" id="3.1.-.-" evidence="6"/>
<protein>
    <recommendedName>
        <fullName evidence="6">Ribonuclease VapC</fullName>
        <shortName evidence="6">RNase VapC</shortName>
        <ecNumber evidence="6">3.1.-.-</ecNumber>
    </recommendedName>
    <alternativeName>
        <fullName evidence="6">Toxin VapC</fullName>
    </alternativeName>
</protein>
<gene>
    <name evidence="6" type="primary">vapC</name>
    <name evidence="8" type="ORF">RHODO2019_17480</name>
</gene>
<dbReference type="InterPro" id="IPR002716">
    <property type="entry name" value="PIN_dom"/>
</dbReference>
<dbReference type="HAMAP" id="MF_00265">
    <property type="entry name" value="VapC_Nob1"/>
    <property type="match status" value="1"/>
</dbReference>
<dbReference type="EMBL" id="CP110615">
    <property type="protein sequence ID" value="UZJ24865.1"/>
    <property type="molecule type" value="Genomic_DNA"/>
</dbReference>
<proteinExistence type="inferred from homology"/>
<feature type="domain" description="PIN" evidence="7">
    <location>
        <begin position="4"/>
        <end position="118"/>
    </location>
</feature>
<comment type="cofactor">
    <cofactor evidence="6">
        <name>Mg(2+)</name>
        <dbReference type="ChEBI" id="CHEBI:18420"/>
    </cofactor>
</comment>
<reference evidence="8" key="1">
    <citation type="submission" date="2022-10" db="EMBL/GenBank/DDBJ databases">
        <title>Rhodococcus sp.75.</title>
        <authorList>
            <person name="Sun M."/>
        </authorList>
    </citation>
    <scope>NUCLEOTIDE SEQUENCE</scope>
    <source>
        <strain evidence="8">75</strain>
    </source>
</reference>
<keyword evidence="3 6" id="KW-0479">Metal-binding</keyword>
<evidence type="ECO:0000256" key="5">
    <source>
        <dbReference type="ARBA" id="ARBA00022842"/>
    </source>
</evidence>
<accession>A0ABY6NZN3</accession>
<comment type="similarity">
    <text evidence="6">Belongs to the PINc/VapC protein family.</text>
</comment>
<organism evidence="8 9">
    <name type="scientific">Rhodococcus antarcticus</name>
    <dbReference type="NCBI Taxonomy" id="2987751"/>
    <lineage>
        <taxon>Bacteria</taxon>
        <taxon>Bacillati</taxon>
        <taxon>Actinomycetota</taxon>
        <taxon>Actinomycetes</taxon>
        <taxon>Mycobacteriales</taxon>
        <taxon>Nocardiaceae</taxon>
        <taxon>Rhodococcus</taxon>
    </lineage>
</organism>
<evidence type="ECO:0000256" key="6">
    <source>
        <dbReference type="HAMAP-Rule" id="MF_00265"/>
    </source>
</evidence>
<evidence type="ECO:0000259" key="7">
    <source>
        <dbReference type="Pfam" id="PF01850"/>
    </source>
</evidence>
<dbReference type="Gene3D" id="3.40.50.1010">
    <property type="entry name" value="5'-nuclease"/>
    <property type="match status" value="1"/>
</dbReference>
<keyword evidence="9" id="KW-1185">Reference proteome</keyword>
<dbReference type="RefSeq" id="WP_265382971.1">
    <property type="nucleotide sequence ID" value="NZ_CP110615.1"/>
</dbReference>
<dbReference type="CDD" id="cd09874">
    <property type="entry name" value="PIN_MT3492-like"/>
    <property type="match status" value="1"/>
</dbReference>
<dbReference type="SUPFAM" id="SSF88723">
    <property type="entry name" value="PIN domain-like"/>
    <property type="match status" value="1"/>
</dbReference>
<evidence type="ECO:0000256" key="2">
    <source>
        <dbReference type="ARBA" id="ARBA00022722"/>
    </source>
</evidence>
<keyword evidence="1 6" id="KW-1277">Toxin-antitoxin system</keyword>
<sequence>MILYLEASAAAKLLVDEAESVALAAHLDAEVGRGGRVVSCVLLETELRRLAVRVDLSQSAVTELLEGVDVAELERAEFRTAGLLTGAQLRSLDALHVASALRWQADAVVTYDHRQADAVEAAGIRVLVPR</sequence>
<name>A0ABY6NZN3_9NOCA</name>
<evidence type="ECO:0000256" key="3">
    <source>
        <dbReference type="ARBA" id="ARBA00022723"/>
    </source>
</evidence>
<comment type="function">
    <text evidence="6">Toxic component of a toxin-antitoxin (TA) system. An RNase.</text>
</comment>
<keyword evidence="4 6" id="KW-0378">Hydrolase</keyword>
<evidence type="ECO:0000313" key="8">
    <source>
        <dbReference type="EMBL" id="UZJ24865.1"/>
    </source>
</evidence>
<keyword evidence="6" id="KW-0800">Toxin</keyword>
<evidence type="ECO:0000256" key="1">
    <source>
        <dbReference type="ARBA" id="ARBA00022649"/>
    </source>
</evidence>
<feature type="binding site" evidence="6">
    <location>
        <position position="93"/>
    </location>
    <ligand>
        <name>Mg(2+)</name>
        <dbReference type="ChEBI" id="CHEBI:18420"/>
    </ligand>
</feature>
<comment type="caution">
    <text evidence="6">Lacks conserved residue(s) required for the propagation of feature annotation.</text>
</comment>
<evidence type="ECO:0000313" key="9">
    <source>
        <dbReference type="Proteomes" id="UP001164965"/>
    </source>
</evidence>
<dbReference type="Proteomes" id="UP001164965">
    <property type="component" value="Chromosome"/>
</dbReference>
<dbReference type="InterPro" id="IPR029060">
    <property type="entry name" value="PIN-like_dom_sf"/>
</dbReference>
<evidence type="ECO:0000256" key="4">
    <source>
        <dbReference type="ARBA" id="ARBA00022801"/>
    </source>
</evidence>
<dbReference type="Pfam" id="PF01850">
    <property type="entry name" value="PIN"/>
    <property type="match status" value="1"/>
</dbReference>
<keyword evidence="2 6" id="KW-0540">Nuclease</keyword>
<keyword evidence="5 6" id="KW-0460">Magnesium</keyword>